<sequence>MDTPKPPQTSTALLTDLESIRELLEADLVEPPLLTETLEPLDIPLLSEVVSPAPKAPAASPATDARDIPLLNIPVAPPAATPARSSSARPAVPSPTTPPPAATQLSASLRQKLASHGADQLKRVDGELRAAAQLILQDVIDDFVPQIEAELKRRLESRLDQLLPRKP</sequence>
<organism evidence="2 3">
    <name type="scientific">Pseudomonas fluvialis</name>
    <dbReference type="NCBI Taxonomy" id="1793966"/>
    <lineage>
        <taxon>Bacteria</taxon>
        <taxon>Pseudomonadati</taxon>
        <taxon>Pseudomonadota</taxon>
        <taxon>Gammaproteobacteria</taxon>
        <taxon>Pseudomonadales</taxon>
        <taxon>Pseudomonadaceae</taxon>
        <taxon>Pseudomonas</taxon>
    </lineage>
</organism>
<evidence type="ECO:0000313" key="2">
    <source>
        <dbReference type="EMBL" id="MBB6343416.1"/>
    </source>
</evidence>
<comment type="caution">
    <text evidence="2">The sequence shown here is derived from an EMBL/GenBank/DDBJ whole genome shotgun (WGS) entry which is preliminary data.</text>
</comment>
<keyword evidence="3" id="KW-1185">Reference proteome</keyword>
<feature type="region of interest" description="Disordered" evidence="1">
    <location>
        <begin position="53"/>
        <end position="118"/>
    </location>
</feature>
<name>A0A7X0EW99_9PSED</name>
<dbReference type="RefSeq" id="WP_184685638.1">
    <property type="nucleotide sequence ID" value="NZ_JACHLL010000009.1"/>
</dbReference>
<dbReference type="Proteomes" id="UP000557193">
    <property type="component" value="Unassembled WGS sequence"/>
</dbReference>
<dbReference type="AlphaFoldDB" id="A0A7X0EW99"/>
<accession>A0A7X0EW99</accession>
<evidence type="ECO:0000256" key="1">
    <source>
        <dbReference type="SAM" id="MobiDB-lite"/>
    </source>
</evidence>
<feature type="compositionally biased region" description="Low complexity" evidence="1">
    <location>
        <begin position="53"/>
        <end position="62"/>
    </location>
</feature>
<feature type="compositionally biased region" description="Pro residues" evidence="1">
    <location>
        <begin position="92"/>
        <end position="101"/>
    </location>
</feature>
<reference evidence="2 3" key="1">
    <citation type="submission" date="2020-08" db="EMBL/GenBank/DDBJ databases">
        <title>Functional genomics of gut bacteria from endangered species of beetles.</title>
        <authorList>
            <person name="Carlos-Shanley C."/>
        </authorList>
    </citation>
    <scope>NUCLEOTIDE SEQUENCE [LARGE SCALE GENOMIC DNA]</scope>
    <source>
        <strain evidence="2 3">S00202</strain>
    </source>
</reference>
<gene>
    <name evidence="2" type="ORF">HNP49_003618</name>
</gene>
<feature type="compositionally biased region" description="Low complexity" evidence="1">
    <location>
        <begin position="81"/>
        <end position="91"/>
    </location>
</feature>
<evidence type="ECO:0000313" key="3">
    <source>
        <dbReference type="Proteomes" id="UP000557193"/>
    </source>
</evidence>
<proteinExistence type="predicted"/>
<protein>
    <recommendedName>
        <fullName evidence="4">DNA polymerase III subunit chi</fullName>
    </recommendedName>
</protein>
<dbReference type="EMBL" id="JACHLL010000009">
    <property type="protein sequence ID" value="MBB6343416.1"/>
    <property type="molecule type" value="Genomic_DNA"/>
</dbReference>
<evidence type="ECO:0008006" key="4">
    <source>
        <dbReference type="Google" id="ProtNLM"/>
    </source>
</evidence>